<reference evidence="1 2" key="1">
    <citation type="journal article" date="2011" name="Science">
        <title>The Selaginella genome identifies genetic changes associated with the evolution of vascular plants.</title>
        <authorList>
            <person name="Banks J.A."/>
            <person name="Nishiyama T."/>
            <person name="Hasebe M."/>
            <person name="Bowman J.L."/>
            <person name="Gribskov M."/>
            <person name="dePamphilis C."/>
            <person name="Albert V.A."/>
            <person name="Aono N."/>
            <person name="Aoyama T."/>
            <person name="Ambrose B.A."/>
            <person name="Ashton N.W."/>
            <person name="Axtell M.J."/>
            <person name="Barker E."/>
            <person name="Barker M.S."/>
            <person name="Bennetzen J.L."/>
            <person name="Bonawitz N.D."/>
            <person name="Chapple C."/>
            <person name="Cheng C."/>
            <person name="Correa L.G."/>
            <person name="Dacre M."/>
            <person name="DeBarry J."/>
            <person name="Dreyer I."/>
            <person name="Elias M."/>
            <person name="Engstrom E.M."/>
            <person name="Estelle M."/>
            <person name="Feng L."/>
            <person name="Finet C."/>
            <person name="Floyd S.K."/>
            <person name="Frommer W.B."/>
            <person name="Fujita T."/>
            <person name="Gramzow L."/>
            <person name="Gutensohn M."/>
            <person name="Harholt J."/>
            <person name="Hattori M."/>
            <person name="Heyl A."/>
            <person name="Hirai T."/>
            <person name="Hiwatashi Y."/>
            <person name="Ishikawa M."/>
            <person name="Iwata M."/>
            <person name="Karol K.G."/>
            <person name="Koehler B."/>
            <person name="Kolukisaoglu U."/>
            <person name="Kubo M."/>
            <person name="Kurata T."/>
            <person name="Lalonde S."/>
            <person name="Li K."/>
            <person name="Li Y."/>
            <person name="Litt A."/>
            <person name="Lyons E."/>
            <person name="Manning G."/>
            <person name="Maruyama T."/>
            <person name="Michael T.P."/>
            <person name="Mikami K."/>
            <person name="Miyazaki S."/>
            <person name="Morinaga S."/>
            <person name="Murata T."/>
            <person name="Mueller-Roeber B."/>
            <person name="Nelson D.R."/>
            <person name="Obara M."/>
            <person name="Oguri Y."/>
            <person name="Olmstead R.G."/>
            <person name="Onodera N."/>
            <person name="Petersen B.L."/>
            <person name="Pils B."/>
            <person name="Prigge M."/>
            <person name="Rensing S.A."/>
            <person name="Riano-Pachon D.M."/>
            <person name="Roberts A.W."/>
            <person name="Sato Y."/>
            <person name="Scheller H.V."/>
            <person name="Schulz B."/>
            <person name="Schulz C."/>
            <person name="Shakirov E.V."/>
            <person name="Shibagaki N."/>
            <person name="Shinohara N."/>
            <person name="Shippen D.E."/>
            <person name="Soerensen I."/>
            <person name="Sotooka R."/>
            <person name="Sugimoto N."/>
            <person name="Sugita M."/>
            <person name="Sumikawa N."/>
            <person name="Tanurdzic M."/>
            <person name="Theissen G."/>
            <person name="Ulvskov P."/>
            <person name="Wakazuki S."/>
            <person name="Weng J.K."/>
            <person name="Willats W.W."/>
            <person name="Wipf D."/>
            <person name="Wolf P.G."/>
            <person name="Yang L."/>
            <person name="Zimmer A.D."/>
            <person name="Zhu Q."/>
            <person name="Mitros T."/>
            <person name="Hellsten U."/>
            <person name="Loque D."/>
            <person name="Otillar R."/>
            <person name="Salamov A."/>
            <person name="Schmutz J."/>
            <person name="Shapiro H."/>
            <person name="Lindquist E."/>
            <person name="Lucas S."/>
            <person name="Rokhsar D."/>
            <person name="Grigoriev I.V."/>
        </authorList>
    </citation>
    <scope>NUCLEOTIDE SEQUENCE [LARGE SCALE GENOMIC DNA]</scope>
</reference>
<dbReference type="KEGG" id="smo:SELMODRAFT_413586"/>
<name>D8RQR5_SELML</name>
<evidence type="ECO:0000313" key="1">
    <source>
        <dbReference type="EMBL" id="EFJ25501.1"/>
    </source>
</evidence>
<keyword evidence="2" id="KW-1185">Reference proteome</keyword>
<evidence type="ECO:0000313" key="2">
    <source>
        <dbReference type="Proteomes" id="UP000001514"/>
    </source>
</evidence>
<gene>
    <name evidence="1" type="ORF">SELMODRAFT_413586</name>
</gene>
<dbReference type="Gramene" id="EFJ25501">
    <property type="protein sequence ID" value="EFJ25501"/>
    <property type="gene ID" value="SELMODRAFT_413586"/>
</dbReference>
<dbReference type="InParanoid" id="D8RQR5"/>
<accession>D8RQR5</accession>
<organism evidence="2">
    <name type="scientific">Selaginella moellendorffii</name>
    <name type="common">Spikemoss</name>
    <dbReference type="NCBI Taxonomy" id="88036"/>
    <lineage>
        <taxon>Eukaryota</taxon>
        <taxon>Viridiplantae</taxon>
        <taxon>Streptophyta</taxon>
        <taxon>Embryophyta</taxon>
        <taxon>Tracheophyta</taxon>
        <taxon>Lycopodiopsida</taxon>
        <taxon>Selaginellales</taxon>
        <taxon>Selaginellaceae</taxon>
        <taxon>Selaginella</taxon>
    </lineage>
</organism>
<dbReference type="AlphaFoldDB" id="D8RQR5"/>
<proteinExistence type="predicted"/>
<dbReference type="HOGENOM" id="CLU_1100061_0_0_1"/>
<protein>
    <submittedName>
        <fullName evidence="1">Uncharacterized protein</fullName>
    </submittedName>
</protein>
<dbReference type="EMBL" id="GL377586">
    <property type="protein sequence ID" value="EFJ25501.1"/>
    <property type="molecule type" value="Genomic_DNA"/>
</dbReference>
<dbReference type="Proteomes" id="UP000001514">
    <property type="component" value="Unassembled WGS sequence"/>
</dbReference>
<sequence>MSGRLFLKVSANTIFDDDLWDTLGVQGMVAKDAAECDIIDFGGTLEIVLLKAEPSDAHSQIGSSDTIHQAVPSSNQVVQSSIQAVVTANVDLVAPKVQSVRCGDKEFTSNICPTANDLIIWATHASICMFLEHYLVSLSRLSSELQKLQKDPAFSADVMGTLTKLQSLNLLDANLANFVEIDDYLALYSHHSLQKDLAKDISLANELTIIYPDGAYNLLSKYFCATVAVVKATATRKNINFTCMDIQGNNLLN</sequence>